<dbReference type="GO" id="GO:0016746">
    <property type="term" value="F:acyltransferase activity"/>
    <property type="evidence" value="ECO:0007669"/>
    <property type="project" value="UniProtKB-KW"/>
</dbReference>
<proteinExistence type="predicted"/>
<evidence type="ECO:0000256" key="2">
    <source>
        <dbReference type="ARBA" id="ARBA00023315"/>
    </source>
</evidence>
<dbReference type="Proteomes" id="UP001595699">
    <property type="component" value="Unassembled WGS sequence"/>
</dbReference>
<keyword evidence="5" id="KW-1185">Reference proteome</keyword>
<dbReference type="PROSITE" id="PS51186">
    <property type="entry name" value="GNAT"/>
    <property type="match status" value="1"/>
</dbReference>
<dbReference type="RefSeq" id="WP_205121520.1">
    <property type="nucleotide sequence ID" value="NZ_JAFBCM010000001.1"/>
</dbReference>
<dbReference type="InterPro" id="IPR000182">
    <property type="entry name" value="GNAT_dom"/>
</dbReference>
<dbReference type="Gene3D" id="3.40.630.30">
    <property type="match status" value="1"/>
</dbReference>
<keyword evidence="1 4" id="KW-0808">Transferase</keyword>
<reference evidence="5" key="1">
    <citation type="journal article" date="2019" name="Int. J. Syst. Evol. Microbiol.">
        <title>The Global Catalogue of Microorganisms (GCM) 10K type strain sequencing project: providing services to taxonomists for standard genome sequencing and annotation.</title>
        <authorList>
            <consortium name="The Broad Institute Genomics Platform"/>
            <consortium name="The Broad Institute Genome Sequencing Center for Infectious Disease"/>
            <person name="Wu L."/>
            <person name="Ma J."/>
        </authorList>
    </citation>
    <scope>NUCLEOTIDE SEQUENCE [LARGE SCALE GENOMIC DNA]</scope>
    <source>
        <strain evidence="5">CGMCC 4.7241</strain>
    </source>
</reference>
<dbReference type="InterPro" id="IPR016181">
    <property type="entry name" value="Acyl_CoA_acyltransferase"/>
</dbReference>
<dbReference type="EC" id="2.3.-.-" evidence="4"/>
<dbReference type="SUPFAM" id="SSF55729">
    <property type="entry name" value="Acyl-CoA N-acyltransferases (Nat)"/>
    <property type="match status" value="1"/>
</dbReference>
<comment type="caution">
    <text evidence="4">The sequence shown here is derived from an EMBL/GenBank/DDBJ whole genome shotgun (WGS) entry which is preliminary data.</text>
</comment>
<keyword evidence="2 4" id="KW-0012">Acyltransferase</keyword>
<dbReference type="CDD" id="cd04301">
    <property type="entry name" value="NAT_SF"/>
    <property type="match status" value="1"/>
</dbReference>
<dbReference type="InterPro" id="IPR050832">
    <property type="entry name" value="Bact_Acetyltransf"/>
</dbReference>
<dbReference type="PANTHER" id="PTHR43877">
    <property type="entry name" value="AMINOALKYLPHOSPHONATE N-ACETYLTRANSFERASE-RELATED-RELATED"/>
    <property type="match status" value="1"/>
</dbReference>
<evidence type="ECO:0000313" key="4">
    <source>
        <dbReference type="EMBL" id="MFC3764836.1"/>
    </source>
</evidence>
<evidence type="ECO:0000259" key="3">
    <source>
        <dbReference type="PROSITE" id="PS51186"/>
    </source>
</evidence>
<name>A0ABV7YI33_9ACTN</name>
<dbReference type="EMBL" id="JBHRZH010000033">
    <property type="protein sequence ID" value="MFC3764836.1"/>
    <property type="molecule type" value="Genomic_DNA"/>
</dbReference>
<accession>A0ABV7YI33</accession>
<evidence type="ECO:0000313" key="5">
    <source>
        <dbReference type="Proteomes" id="UP001595699"/>
    </source>
</evidence>
<protein>
    <submittedName>
        <fullName evidence="4">GNAT family N-acetyltransferase</fullName>
        <ecNumber evidence="4">2.3.-.-</ecNumber>
    </submittedName>
</protein>
<gene>
    <name evidence="4" type="ORF">ACFOUW_28630</name>
</gene>
<dbReference type="Pfam" id="PF00583">
    <property type="entry name" value="Acetyltransf_1"/>
    <property type="match status" value="1"/>
</dbReference>
<sequence length="167" mass="18554">MEVTECRASDVEVLERVDSTGPNRWHEHKYQRQVAGLSTYLVAWDGDVPVGHGEIRWDGCASPTVLEAVPDCPELNGLVVYREELRGRGIGTALIQAAMERAAARGCERIGLGVGADNPGAARLYERLGFVPAVEYVDVWSMRDQHGVSHRFEDPGWFLVRELTPPR</sequence>
<feature type="domain" description="N-acetyltransferase" evidence="3">
    <location>
        <begin position="1"/>
        <end position="155"/>
    </location>
</feature>
<evidence type="ECO:0000256" key="1">
    <source>
        <dbReference type="ARBA" id="ARBA00022679"/>
    </source>
</evidence>
<organism evidence="4 5">
    <name type="scientific">Tenggerimyces flavus</name>
    <dbReference type="NCBI Taxonomy" id="1708749"/>
    <lineage>
        <taxon>Bacteria</taxon>
        <taxon>Bacillati</taxon>
        <taxon>Actinomycetota</taxon>
        <taxon>Actinomycetes</taxon>
        <taxon>Propionibacteriales</taxon>
        <taxon>Nocardioidaceae</taxon>
        <taxon>Tenggerimyces</taxon>
    </lineage>
</organism>